<protein>
    <submittedName>
        <fullName evidence="1">Uncharacterized protein</fullName>
    </submittedName>
</protein>
<dbReference type="Proteomes" id="UP000321408">
    <property type="component" value="Chromosome"/>
</dbReference>
<reference evidence="1 2" key="1">
    <citation type="journal article" date="2020" name="Nature">
        <title>Isolation of an archaeon at the prokaryote-eukaryote interface.</title>
        <authorList>
            <person name="Imachi H."/>
            <person name="Nobu M.K."/>
            <person name="Nakahara N."/>
            <person name="Morono Y."/>
            <person name="Ogawara M."/>
            <person name="Takaki Y."/>
            <person name="Takano Y."/>
            <person name="Uematsu K."/>
            <person name="Ikuta T."/>
            <person name="Ito M."/>
            <person name="Matsui Y."/>
            <person name="Miyazaki M."/>
            <person name="Murata K."/>
            <person name="Saito Y."/>
            <person name="Sakai S."/>
            <person name="Song C."/>
            <person name="Tasumi E."/>
            <person name="Yamanaka Y."/>
            <person name="Yamaguchi T."/>
            <person name="Kamagata Y."/>
            <person name="Tamaki H."/>
            <person name="Takai K."/>
        </authorList>
    </citation>
    <scope>NUCLEOTIDE SEQUENCE [LARGE SCALE GENOMIC DNA]</scope>
    <source>
        <strain evidence="1 2">MK-D1</strain>
    </source>
</reference>
<name>A0A5B9DB15_9ARCH</name>
<dbReference type="KEGG" id="psyt:DSAG12_02269"/>
<dbReference type="AlphaFoldDB" id="A0A5B9DB15"/>
<proteinExistence type="predicted"/>
<accession>A0A5B9DB15</accession>
<evidence type="ECO:0000313" key="2">
    <source>
        <dbReference type="Proteomes" id="UP000321408"/>
    </source>
</evidence>
<dbReference type="EMBL" id="CP042905">
    <property type="protein sequence ID" value="QEE16439.1"/>
    <property type="molecule type" value="Genomic_DNA"/>
</dbReference>
<sequence>MEQLTFTLKRKIRELEYISTEFSENLLYFEEKYDKLRYNVFTVILPLTQMNTYEQNRDYLIIVDNKSKLTNFFENLGYCKAIKREIKRFNEIPLLKLKFDIDNHEFAINTRKDYQQLKNLKGNPKLVIFEFRKHQIVSFPHQKSFRELIG</sequence>
<dbReference type="RefSeq" id="WP_147663317.1">
    <property type="nucleotide sequence ID" value="NZ_CP042905.2"/>
</dbReference>
<keyword evidence="2" id="KW-1185">Reference proteome</keyword>
<organism evidence="1 2">
    <name type="scientific">Promethearchaeum syntrophicum</name>
    <dbReference type="NCBI Taxonomy" id="2594042"/>
    <lineage>
        <taxon>Archaea</taxon>
        <taxon>Promethearchaeati</taxon>
        <taxon>Promethearchaeota</taxon>
        <taxon>Promethearchaeia</taxon>
        <taxon>Promethearchaeales</taxon>
        <taxon>Promethearchaeaceae</taxon>
        <taxon>Promethearchaeum</taxon>
    </lineage>
</organism>
<dbReference type="GeneID" id="41330257"/>
<gene>
    <name evidence="1" type="ORF">DSAG12_02269</name>
</gene>
<reference evidence="1 2" key="2">
    <citation type="journal article" date="2024" name="Int. J. Syst. Evol. Microbiol.">
        <title>Promethearchaeum syntrophicum gen. nov., sp. nov., an anaerobic, obligately syntrophic archaeon, the first isolate of the lineage 'Asgard' archaea, and proposal of the new archaeal phylum Promethearchaeota phyl. nov. and kingdom Promethearchaeati regn. nov.</title>
        <authorList>
            <person name="Imachi H."/>
            <person name="Nobu M.K."/>
            <person name="Kato S."/>
            <person name="Takaki Y."/>
            <person name="Miyazaki M."/>
            <person name="Miyata M."/>
            <person name="Ogawara M."/>
            <person name="Saito Y."/>
            <person name="Sakai S."/>
            <person name="Tahara Y.O."/>
            <person name="Takano Y."/>
            <person name="Tasumi E."/>
            <person name="Uematsu K."/>
            <person name="Yoshimura T."/>
            <person name="Itoh T."/>
            <person name="Ohkuma M."/>
            <person name="Takai K."/>
        </authorList>
    </citation>
    <scope>NUCLEOTIDE SEQUENCE [LARGE SCALE GENOMIC DNA]</scope>
    <source>
        <strain evidence="1 2">MK-D1</strain>
    </source>
</reference>
<evidence type="ECO:0000313" key="1">
    <source>
        <dbReference type="EMBL" id="QEE16439.1"/>
    </source>
</evidence>